<dbReference type="SMART" id="SM00184">
    <property type="entry name" value="RING"/>
    <property type="match status" value="2"/>
</dbReference>
<evidence type="ECO:0000313" key="13">
    <source>
        <dbReference type="Proteomes" id="UP000299084"/>
    </source>
</evidence>
<evidence type="ECO:0000256" key="4">
    <source>
        <dbReference type="ARBA" id="ARBA00022833"/>
    </source>
</evidence>
<evidence type="ECO:0000256" key="3">
    <source>
        <dbReference type="ARBA" id="ARBA00022771"/>
    </source>
</evidence>
<dbReference type="InterPro" id="IPR001965">
    <property type="entry name" value="Znf_PHD"/>
</dbReference>
<keyword evidence="5" id="KW-0175">Coiled coil</keyword>
<feature type="compositionally biased region" description="Basic and acidic residues" evidence="9">
    <location>
        <begin position="386"/>
        <end position="395"/>
    </location>
</feature>
<dbReference type="Pfam" id="PF13639">
    <property type="entry name" value="zf-RING_2"/>
    <property type="match status" value="1"/>
</dbReference>
<dbReference type="CDD" id="cd16635">
    <property type="entry name" value="mRING-HC-C3HC3D_PHRF1"/>
    <property type="match status" value="1"/>
</dbReference>
<dbReference type="InterPro" id="IPR019787">
    <property type="entry name" value="Znf_PHD-finger"/>
</dbReference>
<evidence type="ECO:0000259" key="10">
    <source>
        <dbReference type="PROSITE" id="PS50016"/>
    </source>
</evidence>
<evidence type="ECO:0000256" key="6">
    <source>
        <dbReference type="ARBA" id="ARBA00064669"/>
    </source>
</evidence>
<evidence type="ECO:0000256" key="5">
    <source>
        <dbReference type="ARBA" id="ARBA00023054"/>
    </source>
</evidence>
<dbReference type="SUPFAM" id="SSF57850">
    <property type="entry name" value="RING/U-box"/>
    <property type="match status" value="1"/>
</dbReference>
<dbReference type="FunFam" id="3.30.40.10:FF:000526">
    <property type="entry name" value="PHD and ring finger domains 1"/>
    <property type="match status" value="1"/>
</dbReference>
<feature type="compositionally biased region" description="Basic and acidic residues" evidence="9">
    <location>
        <begin position="9"/>
        <end position="20"/>
    </location>
</feature>
<comment type="caution">
    <text evidence="12">The sequence shown here is derived from an EMBL/GenBank/DDBJ whole genome shotgun (WGS) entry which is preliminary data.</text>
</comment>
<dbReference type="Proteomes" id="UP000299084">
    <property type="component" value="Unassembled WGS sequence"/>
</dbReference>
<dbReference type="PANTHER" id="PTHR12618:SF20">
    <property type="entry name" value="PHD AND RING FINGER DOMAIN-CONTAINING PROTEIN 1"/>
    <property type="match status" value="1"/>
</dbReference>
<evidence type="ECO:0000256" key="9">
    <source>
        <dbReference type="SAM" id="MobiDB-lite"/>
    </source>
</evidence>
<keyword evidence="3 8" id="KW-0863">Zinc-finger</keyword>
<evidence type="ECO:0000313" key="12">
    <source>
        <dbReference type="EMBL" id="KAB1251650.1"/>
    </source>
</evidence>
<evidence type="ECO:0000256" key="1">
    <source>
        <dbReference type="ARBA" id="ARBA00022553"/>
    </source>
</evidence>
<dbReference type="InterPro" id="IPR017907">
    <property type="entry name" value="Znf_RING_CS"/>
</dbReference>
<feature type="compositionally biased region" description="Acidic residues" evidence="9">
    <location>
        <begin position="42"/>
        <end position="61"/>
    </location>
</feature>
<proteinExistence type="predicted"/>
<dbReference type="Gene3D" id="3.30.40.10">
    <property type="entry name" value="Zinc/RING finger domain, C3HC4 (zinc finger)"/>
    <property type="match status" value="2"/>
</dbReference>
<dbReference type="InterPro" id="IPR001841">
    <property type="entry name" value="Znf_RING"/>
</dbReference>
<name>A0A5N4BYF2_CAMDR</name>
<dbReference type="Pfam" id="PF00628">
    <property type="entry name" value="PHD"/>
    <property type="match status" value="1"/>
</dbReference>
<feature type="region of interest" description="Disordered" evidence="9">
    <location>
        <begin position="456"/>
        <end position="510"/>
    </location>
</feature>
<organism evidence="12 13">
    <name type="scientific">Camelus dromedarius</name>
    <name type="common">Dromedary</name>
    <name type="synonym">Arabian camel</name>
    <dbReference type="NCBI Taxonomy" id="9838"/>
    <lineage>
        <taxon>Eukaryota</taxon>
        <taxon>Metazoa</taxon>
        <taxon>Chordata</taxon>
        <taxon>Craniata</taxon>
        <taxon>Vertebrata</taxon>
        <taxon>Euteleostomi</taxon>
        <taxon>Mammalia</taxon>
        <taxon>Eutheria</taxon>
        <taxon>Laurasiatheria</taxon>
        <taxon>Artiodactyla</taxon>
        <taxon>Tylopoda</taxon>
        <taxon>Camelidae</taxon>
        <taxon>Camelus</taxon>
    </lineage>
</organism>
<feature type="domain" description="PHD-type" evidence="10">
    <location>
        <begin position="184"/>
        <end position="234"/>
    </location>
</feature>
<gene>
    <name evidence="12" type="ORF">Cadr_000030546</name>
</gene>
<dbReference type="PROSITE" id="PS50016">
    <property type="entry name" value="ZF_PHD_2"/>
    <property type="match status" value="1"/>
</dbReference>
<sequence length="553" mass="59778">MDDDSLDELVGRSRGPDGHRRLSPAGPASDAEGSSEDRSGSSEDDTGSEHSDEDEEGDLEDGSGLVVKGSEGSEEDGDDVDTFTTVTDTQGKLEADCAFNSDDDSESCPICLNTFRDQAVGTPENCTHYFCLDCILEWSKNANSCPVDRTTFKSICIRAQFGGKILKKIPVENAGAGEDEEEDPTFCEVCGRSDREDRLLLCDGCDAGYHMECLDPPLQEVPVNEWFCPECAVLGAAPATDVDPVSEEEVSLLLADVVPTTSRLRPQAGRTRAIARTRQSERVRATVNRNRISTARGVQHVPRYLMSSLLDETIEAVAAGLSTAVYQCPMTPRAPARRRRKAGAGIQRLDLRKTEESVGKKEDPAQVICEEQELGDEAEETPGSWEEEKREKDQVQCEATARTRLARTLGLRRPAHGACVPSVYKPADPSLGLMRADIGVASLSLFGDPYELDPFDSSEEVPATPASPLSAKRRVLSQSALRSHQPVARPVSMGLSRRSAPAPVPQPEVHEDAVPDLLGSILSGQSLLMMNSADIIIHRDGSLSAKRAGSGHF</sequence>
<evidence type="ECO:0000259" key="11">
    <source>
        <dbReference type="PROSITE" id="PS50089"/>
    </source>
</evidence>
<feature type="region of interest" description="Disordered" evidence="9">
    <location>
        <begin position="1"/>
        <end position="84"/>
    </location>
</feature>
<dbReference type="CDD" id="cd15536">
    <property type="entry name" value="PHD_PHRF1"/>
    <property type="match status" value="1"/>
</dbReference>
<evidence type="ECO:0000256" key="8">
    <source>
        <dbReference type="PROSITE-ProRule" id="PRU00175"/>
    </source>
</evidence>
<dbReference type="InterPro" id="IPR011011">
    <property type="entry name" value="Znf_FYVE_PHD"/>
</dbReference>
<dbReference type="AlphaFoldDB" id="A0A5N4BYF2"/>
<dbReference type="PROSITE" id="PS01359">
    <property type="entry name" value="ZF_PHD_1"/>
    <property type="match status" value="1"/>
</dbReference>
<feature type="compositionally biased region" description="Acidic residues" evidence="9">
    <location>
        <begin position="72"/>
        <end position="81"/>
    </location>
</feature>
<dbReference type="InterPro" id="IPR013083">
    <property type="entry name" value="Znf_RING/FYVE/PHD"/>
</dbReference>
<accession>A0A5N4BYF2</accession>
<keyword evidence="1" id="KW-0597">Phosphoprotein</keyword>
<protein>
    <recommendedName>
        <fullName evidence="7">PHD and RING finger domain-containing protein 1</fullName>
    </recommendedName>
</protein>
<dbReference type="InterPro" id="IPR019786">
    <property type="entry name" value="Zinc_finger_PHD-type_CS"/>
</dbReference>
<keyword evidence="2" id="KW-0479">Metal-binding</keyword>
<evidence type="ECO:0000256" key="7">
    <source>
        <dbReference type="ARBA" id="ARBA00073980"/>
    </source>
</evidence>
<evidence type="ECO:0000256" key="2">
    <source>
        <dbReference type="ARBA" id="ARBA00022723"/>
    </source>
</evidence>
<keyword evidence="13" id="KW-1185">Reference proteome</keyword>
<feature type="region of interest" description="Disordered" evidence="9">
    <location>
        <begin position="373"/>
        <end position="396"/>
    </location>
</feature>
<keyword evidence="4" id="KW-0862">Zinc</keyword>
<feature type="domain" description="RING-type" evidence="11">
    <location>
        <begin position="108"/>
        <end position="149"/>
    </location>
</feature>
<dbReference type="InterPro" id="IPR047157">
    <property type="entry name" value="PHRF1/Atg35"/>
</dbReference>
<dbReference type="SUPFAM" id="SSF57903">
    <property type="entry name" value="FYVE/PHD zinc finger"/>
    <property type="match status" value="1"/>
</dbReference>
<dbReference type="EMBL" id="JWIN03000075">
    <property type="protein sequence ID" value="KAB1251650.1"/>
    <property type="molecule type" value="Genomic_DNA"/>
</dbReference>
<dbReference type="GO" id="GO:0008270">
    <property type="term" value="F:zinc ion binding"/>
    <property type="evidence" value="ECO:0007669"/>
    <property type="project" value="UniProtKB-KW"/>
</dbReference>
<comment type="subunit">
    <text evidence="6">Interacts with POLR2A (via the C-terminal domain).</text>
</comment>
<dbReference type="PANTHER" id="PTHR12618">
    <property type="entry name" value="PHD AND RING FINGER DOMAIN-CONTAINING PROTEIN 1"/>
    <property type="match status" value="1"/>
</dbReference>
<dbReference type="PROSITE" id="PS50089">
    <property type="entry name" value="ZF_RING_2"/>
    <property type="match status" value="1"/>
</dbReference>
<dbReference type="PROSITE" id="PS00518">
    <property type="entry name" value="ZF_RING_1"/>
    <property type="match status" value="1"/>
</dbReference>
<dbReference type="SMART" id="SM00249">
    <property type="entry name" value="PHD"/>
    <property type="match status" value="1"/>
</dbReference>
<reference evidence="12 13" key="1">
    <citation type="journal article" date="2019" name="Mol. Ecol. Resour.">
        <title>Improving Illumina assemblies with Hi-C and long reads: an example with the North African dromedary.</title>
        <authorList>
            <person name="Elbers J.P."/>
            <person name="Rogers M.F."/>
            <person name="Perelman P.L."/>
            <person name="Proskuryakova A.A."/>
            <person name="Serdyukova N.A."/>
            <person name="Johnson W.E."/>
            <person name="Horin P."/>
            <person name="Corander J."/>
            <person name="Murphy D."/>
            <person name="Burger P.A."/>
        </authorList>
    </citation>
    <scope>NUCLEOTIDE SEQUENCE [LARGE SCALE GENOMIC DNA]</scope>
    <source>
        <strain evidence="12">Drom800</strain>
        <tissue evidence="12">Blood</tissue>
    </source>
</reference>